<evidence type="ECO:0000256" key="1">
    <source>
        <dbReference type="ARBA" id="ARBA00023015"/>
    </source>
</evidence>
<evidence type="ECO:0000313" key="5">
    <source>
        <dbReference type="EMBL" id="OAF13077.1"/>
    </source>
</evidence>
<dbReference type="SMART" id="SM01134">
    <property type="entry name" value="DeoRC"/>
    <property type="match status" value="1"/>
</dbReference>
<dbReference type="InterPro" id="IPR018356">
    <property type="entry name" value="Tscrpt_reg_HTH_DeoR_CS"/>
</dbReference>
<dbReference type="AlphaFoldDB" id="A0A176Z1U5"/>
<dbReference type="STRING" id="1505087.AYJ54_45810"/>
<keyword evidence="6" id="KW-1185">Reference proteome</keyword>
<proteinExistence type="predicted"/>
<name>A0A176Z1U5_9BRAD</name>
<dbReference type="Proteomes" id="UP000076959">
    <property type="component" value="Unassembled WGS sequence"/>
</dbReference>
<dbReference type="PANTHER" id="PTHR30363:SF44">
    <property type="entry name" value="AGA OPERON TRANSCRIPTIONAL REPRESSOR-RELATED"/>
    <property type="match status" value="1"/>
</dbReference>
<evidence type="ECO:0000259" key="4">
    <source>
        <dbReference type="PROSITE" id="PS51000"/>
    </source>
</evidence>
<accession>A0A176Z1U5</accession>
<dbReference type="Pfam" id="PF00455">
    <property type="entry name" value="DeoRC"/>
    <property type="match status" value="1"/>
</dbReference>
<feature type="domain" description="HTH deoR-type" evidence="4">
    <location>
        <begin position="18"/>
        <end position="73"/>
    </location>
</feature>
<dbReference type="SMART" id="SM00420">
    <property type="entry name" value="HTH_DEOR"/>
    <property type="match status" value="1"/>
</dbReference>
<dbReference type="PANTHER" id="PTHR30363">
    <property type="entry name" value="HTH-TYPE TRANSCRIPTIONAL REGULATOR SRLR-RELATED"/>
    <property type="match status" value="1"/>
</dbReference>
<protein>
    <submittedName>
        <fullName evidence="5">Alkaline phosphatase</fullName>
    </submittedName>
</protein>
<dbReference type="InterPro" id="IPR001034">
    <property type="entry name" value="DeoR_HTH"/>
</dbReference>
<dbReference type="SUPFAM" id="SSF100950">
    <property type="entry name" value="NagB/RpiA/CoA transferase-like"/>
    <property type="match status" value="1"/>
</dbReference>
<keyword evidence="3" id="KW-0804">Transcription</keyword>
<dbReference type="PRINTS" id="PR00037">
    <property type="entry name" value="HTHLACR"/>
</dbReference>
<dbReference type="SUPFAM" id="SSF46785">
    <property type="entry name" value="Winged helix' DNA-binding domain"/>
    <property type="match status" value="1"/>
</dbReference>
<dbReference type="GO" id="GO:0003677">
    <property type="term" value="F:DNA binding"/>
    <property type="evidence" value="ECO:0007669"/>
    <property type="project" value="UniProtKB-KW"/>
</dbReference>
<sequence>MRRTAVSDAAEPRSALLAEPRRAKILEWLQEEGSARVRDLSTAFGVSEVTVRQDLERLEQDGFITRDHGGAYLKSVPLQVQTLSLQHLANMDRKRKIGKVAAGLVQDHETIILDAGSTTTEVANHLFERQGLTVITNALNIALTLGAIPSFEVHMPGGHFKAPTLSLSGEKSGQYFENIFASKLFLATAGVSVEAGLTYPSFADLPIKQAMIKAAREVYLVADSTKVNRNSFTRLGGLDLIHAFITDDGLADADASAIERMGIRIIIA</sequence>
<reference evidence="5 6" key="1">
    <citation type="submission" date="2016-03" db="EMBL/GenBank/DDBJ databases">
        <title>Draft Genome Sequence of the Strain BR 10245 (Bradyrhizobium sp.) isolated from nodules of Centrolobium paraense.</title>
        <authorList>
            <person name="Simoes-Araujo J.L.Sr."/>
            <person name="Barauna A.C."/>
            <person name="Silva K."/>
            <person name="Zilli J.E."/>
        </authorList>
    </citation>
    <scope>NUCLEOTIDE SEQUENCE [LARGE SCALE GENOMIC DNA]</scope>
    <source>
        <strain evidence="5 6">BR 10245</strain>
    </source>
</reference>
<evidence type="ECO:0000256" key="2">
    <source>
        <dbReference type="ARBA" id="ARBA00023125"/>
    </source>
</evidence>
<comment type="caution">
    <text evidence="5">The sequence shown here is derived from an EMBL/GenBank/DDBJ whole genome shotgun (WGS) entry which is preliminary data.</text>
</comment>
<dbReference type="EMBL" id="LUUB01000038">
    <property type="protein sequence ID" value="OAF13077.1"/>
    <property type="molecule type" value="Genomic_DNA"/>
</dbReference>
<dbReference type="InterPro" id="IPR050313">
    <property type="entry name" value="Carb_Metab_HTH_regulators"/>
</dbReference>
<dbReference type="PROSITE" id="PS51000">
    <property type="entry name" value="HTH_DEOR_2"/>
    <property type="match status" value="1"/>
</dbReference>
<dbReference type="Pfam" id="PF08220">
    <property type="entry name" value="HTH_DeoR"/>
    <property type="match status" value="1"/>
</dbReference>
<dbReference type="PROSITE" id="PS00894">
    <property type="entry name" value="HTH_DEOR_1"/>
    <property type="match status" value="1"/>
</dbReference>
<evidence type="ECO:0000256" key="3">
    <source>
        <dbReference type="ARBA" id="ARBA00023163"/>
    </source>
</evidence>
<evidence type="ECO:0000313" key="6">
    <source>
        <dbReference type="Proteomes" id="UP000076959"/>
    </source>
</evidence>
<dbReference type="InterPro" id="IPR014036">
    <property type="entry name" value="DeoR-like_C"/>
</dbReference>
<dbReference type="Gene3D" id="1.10.10.10">
    <property type="entry name" value="Winged helix-like DNA-binding domain superfamily/Winged helix DNA-binding domain"/>
    <property type="match status" value="1"/>
</dbReference>
<dbReference type="InterPro" id="IPR037171">
    <property type="entry name" value="NagB/RpiA_transferase-like"/>
</dbReference>
<organism evidence="5 6">
    <name type="scientific">Bradyrhizobium centrolobii</name>
    <dbReference type="NCBI Taxonomy" id="1505087"/>
    <lineage>
        <taxon>Bacteria</taxon>
        <taxon>Pseudomonadati</taxon>
        <taxon>Pseudomonadota</taxon>
        <taxon>Alphaproteobacteria</taxon>
        <taxon>Hyphomicrobiales</taxon>
        <taxon>Nitrobacteraceae</taxon>
        <taxon>Bradyrhizobium</taxon>
    </lineage>
</organism>
<dbReference type="GO" id="GO:0003700">
    <property type="term" value="F:DNA-binding transcription factor activity"/>
    <property type="evidence" value="ECO:0007669"/>
    <property type="project" value="InterPro"/>
</dbReference>
<dbReference type="InterPro" id="IPR036388">
    <property type="entry name" value="WH-like_DNA-bd_sf"/>
</dbReference>
<gene>
    <name evidence="5" type="ORF">AYJ54_45810</name>
</gene>
<keyword evidence="1" id="KW-0805">Transcription regulation</keyword>
<dbReference type="InterPro" id="IPR036390">
    <property type="entry name" value="WH_DNA-bd_sf"/>
</dbReference>
<keyword evidence="2" id="KW-0238">DNA-binding</keyword>